<reference evidence="6" key="1">
    <citation type="journal article" date="2019" name="Int. J. Syst. Evol. Microbiol.">
        <title>The Global Catalogue of Microorganisms (GCM) 10K type strain sequencing project: providing services to taxonomists for standard genome sequencing and annotation.</title>
        <authorList>
            <consortium name="The Broad Institute Genomics Platform"/>
            <consortium name="The Broad Institute Genome Sequencing Center for Infectious Disease"/>
            <person name="Wu L."/>
            <person name="Ma J."/>
        </authorList>
    </citation>
    <scope>NUCLEOTIDE SEQUENCE [LARGE SCALE GENOMIC DNA]</scope>
    <source>
        <strain evidence="6">CGMCC 4.1641</strain>
    </source>
</reference>
<dbReference type="GO" id="GO:0016746">
    <property type="term" value="F:acyltransferase activity"/>
    <property type="evidence" value="ECO:0007669"/>
    <property type="project" value="UniProtKB-KW"/>
</dbReference>
<dbReference type="Pfam" id="PF13302">
    <property type="entry name" value="Acetyltransf_3"/>
    <property type="match status" value="1"/>
</dbReference>
<evidence type="ECO:0000313" key="5">
    <source>
        <dbReference type="EMBL" id="MFC4307301.1"/>
    </source>
</evidence>
<dbReference type="PANTHER" id="PTHR43792:SF8">
    <property type="entry name" value="[RIBOSOMAL PROTEIN US5]-ALANINE N-ACETYLTRANSFERASE"/>
    <property type="match status" value="1"/>
</dbReference>
<dbReference type="InterPro" id="IPR000182">
    <property type="entry name" value="GNAT_dom"/>
</dbReference>
<name>A0ABV8SI64_9BACL</name>
<evidence type="ECO:0000256" key="3">
    <source>
        <dbReference type="ARBA" id="ARBA00038502"/>
    </source>
</evidence>
<sequence length="185" mass="21672">MKPKEYMTDRLRLSVADESDENRITEYVVRNRAFLAAWEPSRSPDYYTPNRQKELIQFDQECMEQGQLFKVWLSPLLQPELIIGSVALSNIVRGAFLSCHMGYRLDEKWLNKGYMTEALEKVVSVAWHELGLHRIEANIMPRNAASLRLTEKLGFQREGLARQYLKINGKWEDHVHMTILNEDMD</sequence>
<gene>
    <name evidence="5" type="ORF">ACFO1S_28140</name>
</gene>
<keyword evidence="1 5" id="KW-0808">Transferase</keyword>
<feature type="domain" description="N-acetyltransferase" evidence="4">
    <location>
        <begin position="22"/>
        <end position="182"/>
    </location>
</feature>
<comment type="similarity">
    <text evidence="3">Belongs to the acetyltransferase family. RimJ subfamily.</text>
</comment>
<dbReference type="Gene3D" id="3.40.630.30">
    <property type="match status" value="1"/>
</dbReference>
<dbReference type="SUPFAM" id="SSF55729">
    <property type="entry name" value="Acyl-CoA N-acyltransferases (Nat)"/>
    <property type="match status" value="1"/>
</dbReference>
<proteinExistence type="inferred from homology"/>
<protein>
    <submittedName>
        <fullName evidence="5">GNAT family N-acetyltransferase</fullName>
        <ecNumber evidence="5">2.3.1.-</ecNumber>
    </submittedName>
</protein>
<evidence type="ECO:0000256" key="2">
    <source>
        <dbReference type="ARBA" id="ARBA00023315"/>
    </source>
</evidence>
<organism evidence="5 6">
    <name type="scientific">Cohnella boryungensis</name>
    <dbReference type="NCBI Taxonomy" id="768479"/>
    <lineage>
        <taxon>Bacteria</taxon>
        <taxon>Bacillati</taxon>
        <taxon>Bacillota</taxon>
        <taxon>Bacilli</taxon>
        <taxon>Bacillales</taxon>
        <taxon>Paenibacillaceae</taxon>
        <taxon>Cohnella</taxon>
    </lineage>
</organism>
<dbReference type="EMBL" id="JBHSED010000074">
    <property type="protein sequence ID" value="MFC4307301.1"/>
    <property type="molecule type" value="Genomic_DNA"/>
</dbReference>
<accession>A0ABV8SI64</accession>
<dbReference type="PROSITE" id="PS51186">
    <property type="entry name" value="GNAT"/>
    <property type="match status" value="1"/>
</dbReference>
<dbReference type="InterPro" id="IPR016181">
    <property type="entry name" value="Acyl_CoA_acyltransferase"/>
</dbReference>
<dbReference type="Proteomes" id="UP001595755">
    <property type="component" value="Unassembled WGS sequence"/>
</dbReference>
<comment type="caution">
    <text evidence="5">The sequence shown here is derived from an EMBL/GenBank/DDBJ whole genome shotgun (WGS) entry which is preliminary data.</text>
</comment>
<dbReference type="RefSeq" id="WP_204603035.1">
    <property type="nucleotide sequence ID" value="NZ_JBHSED010000074.1"/>
</dbReference>
<evidence type="ECO:0000259" key="4">
    <source>
        <dbReference type="PROSITE" id="PS51186"/>
    </source>
</evidence>
<dbReference type="PANTHER" id="PTHR43792">
    <property type="entry name" value="GNAT FAMILY, PUTATIVE (AFU_ORTHOLOGUE AFUA_3G00765)-RELATED-RELATED"/>
    <property type="match status" value="1"/>
</dbReference>
<keyword evidence="6" id="KW-1185">Reference proteome</keyword>
<dbReference type="EC" id="2.3.1.-" evidence="5"/>
<keyword evidence="2 5" id="KW-0012">Acyltransferase</keyword>
<evidence type="ECO:0000256" key="1">
    <source>
        <dbReference type="ARBA" id="ARBA00022679"/>
    </source>
</evidence>
<evidence type="ECO:0000313" key="6">
    <source>
        <dbReference type="Proteomes" id="UP001595755"/>
    </source>
</evidence>
<dbReference type="InterPro" id="IPR051531">
    <property type="entry name" value="N-acetyltransferase"/>
</dbReference>